<dbReference type="EMBL" id="FMAI01000074">
    <property type="protein sequence ID" value="SCB56098.1"/>
    <property type="molecule type" value="Genomic_DNA"/>
</dbReference>
<evidence type="ECO:0000313" key="2">
    <source>
        <dbReference type="Proteomes" id="UP000199184"/>
    </source>
</evidence>
<evidence type="ECO:0000313" key="1">
    <source>
        <dbReference type="EMBL" id="SCB56098.1"/>
    </source>
</evidence>
<sequence length="195" mass="21609">MRQQHPNTIARAISDALCGRWGMVGGCSPHFRPFCTFLHVGSKNRDVRRRLLAMVVVGGYRFQFSPSFMFHHVGVKNEGNGHKGTGWIYIKSGSLNALKAFSYRYLWAETPSCIRRRCGVPNPRCLPFVLGTIRFCYRARGQGATTSCSIRLVGALSGKNAKDGGVLIAQRARESCGCISARPPFGFASDRRLHD</sequence>
<proteinExistence type="predicted"/>
<accession>A0A1C3XV26</accession>
<dbReference type="Proteomes" id="UP000199184">
    <property type="component" value="Unassembled WGS sequence"/>
</dbReference>
<organism evidence="1 2">
    <name type="scientific">Bradyrhizobium shewense</name>
    <dbReference type="NCBI Taxonomy" id="1761772"/>
    <lineage>
        <taxon>Bacteria</taxon>
        <taxon>Pseudomonadati</taxon>
        <taxon>Pseudomonadota</taxon>
        <taxon>Alphaproteobacteria</taxon>
        <taxon>Hyphomicrobiales</taxon>
        <taxon>Nitrobacteraceae</taxon>
        <taxon>Bradyrhizobium</taxon>
    </lineage>
</organism>
<reference evidence="2" key="1">
    <citation type="submission" date="2016-08" db="EMBL/GenBank/DDBJ databases">
        <authorList>
            <person name="Varghese N."/>
            <person name="Submissions Spin"/>
        </authorList>
    </citation>
    <scope>NUCLEOTIDE SEQUENCE [LARGE SCALE GENOMIC DNA]</scope>
    <source>
        <strain evidence="2">ERR11</strain>
    </source>
</reference>
<name>A0A1C3XV26_9BRAD</name>
<gene>
    <name evidence="1" type="ORF">GA0061098_10745</name>
</gene>
<keyword evidence="2" id="KW-1185">Reference proteome</keyword>
<protein>
    <submittedName>
        <fullName evidence="1">Uncharacterized protein</fullName>
    </submittedName>
</protein>
<dbReference type="AlphaFoldDB" id="A0A1C3XV26"/>